<dbReference type="InterPro" id="IPR015421">
    <property type="entry name" value="PyrdxlP-dep_Trfase_major"/>
</dbReference>
<comment type="pathway">
    <text evidence="2">Amino-acid biosynthesis; L-serine biosynthesis; L-serine from 3-phospho-D-glycerate: step 2/3.</text>
</comment>
<evidence type="ECO:0000256" key="4">
    <source>
        <dbReference type="ARBA" id="ARBA00013030"/>
    </source>
</evidence>
<dbReference type="InterPro" id="IPR000192">
    <property type="entry name" value="Aminotrans_V_dom"/>
</dbReference>
<dbReference type="GO" id="GO:0006564">
    <property type="term" value="P:L-serine biosynthetic process"/>
    <property type="evidence" value="ECO:0007669"/>
    <property type="project" value="UniProtKB-KW"/>
</dbReference>
<comment type="catalytic activity">
    <reaction evidence="11">
        <text>O-phospho-L-serine + 2-oxoglutarate = 3-phosphooxypyruvate + L-glutamate</text>
        <dbReference type="Rhea" id="RHEA:14329"/>
        <dbReference type="ChEBI" id="CHEBI:16810"/>
        <dbReference type="ChEBI" id="CHEBI:18110"/>
        <dbReference type="ChEBI" id="CHEBI:29985"/>
        <dbReference type="ChEBI" id="CHEBI:57524"/>
        <dbReference type="EC" id="2.6.1.52"/>
    </reaction>
</comment>
<gene>
    <name evidence="13" type="ORF">EX30DRAFT_339099</name>
</gene>
<dbReference type="InterPro" id="IPR015424">
    <property type="entry name" value="PyrdxlP-dep_Trfase"/>
</dbReference>
<dbReference type="InParanoid" id="A0A4S2N1A1"/>
<keyword evidence="14" id="KW-1185">Reference proteome</keyword>
<sequence length="401" mass="42999">MPTREEIAYFGAGPASLPTPVIETASAAIVNYQSSGLGILEQSHRSSSSAEIITTATSHLASLINLPSDGSYSIIFMQGGGTGQFAATAYNMLAYKAGLLLKAHNNNISIVKSKLAEMKADYLVTGSWSKKAAAELGSIAGKKFLNVAASSTDFSIPPEDAWKLTEKEKELYAYYCDNETIDGVEFPGFPAALEGRDVVVDMSSNVLSRQFDPTKYAIIFAGAQKNVGPAGVTIVVVRSDVLQNQPDADTLRELGLPVPPIVFHYPTIVKAGSLYNTLPIFDVFICREVMAGLVLKGGLAAQEQVANRKAKLLYDALDAGEGVFEIVPKKGVRSRMNICFRLKGGEDAEKRFLKGAEAKGLTGLKGHRSVGGMRISNYNSIPLEAAEKLAGYINDFVKTEK</sequence>
<keyword evidence="7 13" id="KW-0808">Transferase</keyword>
<reference evidence="13 14" key="1">
    <citation type="submission" date="2019-04" db="EMBL/GenBank/DDBJ databases">
        <title>Comparative genomics and transcriptomics to analyze fruiting body development in filamentous ascomycetes.</title>
        <authorList>
            <consortium name="DOE Joint Genome Institute"/>
            <person name="Lutkenhaus R."/>
            <person name="Traeger S."/>
            <person name="Breuer J."/>
            <person name="Kuo A."/>
            <person name="Lipzen A."/>
            <person name="Pangilinan J."/>
            <person name="Dilworth D."/>
            <person name="Sandor L."/>
            <person name="Poggeler S."/>
            <person name="Barry K."/>
            <person name="Grigoriev I.V."/>
            <person name="Nowrousian M."/>
        </authorList>
    </citation>
    <scope>NUCLEOTIDE SEQUENCE [LARGE SCALE GENOMIC DNA]</scope>
    <source>
        <strain evidence="13 14">CBS 389.68</strain>
    </source>
</reference>
<dbReference type="Gene3D" id="3.40.640.10">
    <property type="entry name" value="Type I PLP-dependent aspartate aminotransferase-like (Major domain)"/>
    <property type="match status" value="1"/>
</dbReference>
<dbReference type="HAMAP" id="MF_00160">
    <property type="entry name" value="SerC_aminotrans_5"/>
    <property type="match status" value="1"/>
</dbReference>
<dbReference type="FunCoup" id="A0A4S2N1A1">
    <property type="interactions" value="579"/>
</dbReference>
<evidence type="ECO:0000259" key="12">
    <source>
        <dbReference type="Pfam" id="PF00266"/>
    </source>
</evidence>
<dbReference type="Proteomes" id="UP000298138">
    <property type="component" value="Unassembled WGS sequence"/>
</dbReference>
<accession>A0A4S2N1A1</accession>
<evidence type="ECO:0000313" key="13">
    <source>
        <dbReference type="EMBL" id="TGZ82817.1"/>
    </source>
</evidence>
<dbReference type="GO" id="GO:0005737">
    <property type="term" value="C:cytoplasm"/>
    <property type="evidence" value="ECO:0007669"/>
    <property type="project" value="TreeGrafter"/>
</dbReference>
<dbReference type="AlphaFoldDB" id="A0A4S2N1A1"/>
<keyword evidence="5 13" id="KW-0032">Aminotransferase</keyword>
<comment type="catalytic activity">
    <reaction evidence="10">
        <text>4-(phosphooxy)-L-threonine + 2-oxoglutarate = (R)-3-hydroxy-2-oxo-4-phosphooxybutanoate + L-glutamate</text>
        <dbReference type="Rhea" id="RHEA:16573"/>
        <dbReference type="ChEBI" id="CHEBI:16810"/>
        <dbReference type="ChEBI" id="CHEBI:29985"/>
        <dbReference type="ChEBI" id="CHEBI:58452"/>
        <dbReference type="ChEBI" id="CHEBI:58538"/>
        <dbReference type="EC" id="2.6.1.52"/>
    </reaction>
</comment>
<organism evidence="13 14">
    <name type="scientific">Ascodesmis nigricans</name>
    <dbReference type="NCBI Taxonomy" id="341454"/>
    <lineage>
        <taxon>Eukaryota</taxon>
        <taxon>Fungi</taxon>
        <taxon>Dikarya</taxon>
        <taxon>Ascomycota</taxon>
        <taxon>Pezizomycotina</taxon>
        <taxon>Pezizomycetes</taxon>
        <taxon>Pezizales</taxon>
        <taxon>Ascodesmidaceae</taxon>
        <taxon>Ascodesmis</taxon>
    </lineage>
</organism>
<evidence type="ECO:0000256" key="10">
    <source>
        <dbReference type="ARBA" id="ARBA00047630"/>
    </source>
</evidence>
<evidence type="ECO:0000256" key="7">
    <source>
        <dbReference type="ARBA" id="ARBA00022679"/>
    </source>
</evidence>
<dbReference type="FunFam" id="3.40.640.10:FF:000010">
    <property type="entry name" value="Phosphoserine aminotransferase"/>
    <property type="match status" value="1"/>
</dbReference>
<dbReference type="STRING" id="341454.A0A4S2N1A1"/>
<dbReference type="NCBIfam" id="NF003764">
    <property type="entry name" value="PRK05355.1"/>
    <property type="match status" value="1"/>
</dbReference>
<dbReference type="InterPro" id="IPR015422">
    <property type="entry name" value="PyrdxlP-dep_Trfase_small"/>
</dbReference>
<evidence type="ECO:0000313" key="14">
    <source>
        <dbReference type="Proteomes" id="UP000298138"/>
    </source>
</evidence>
<comment type="similarity">
    <text evidence="3">Belongs to the class-V pyridoxal-phosphate-dependent aminotransferase family. SerC subfamily.</text>
</comment>
<dbReference type="FunFam" id="3.90.1150.10:FF:000006">
    <property type="entry name" value="Phosphoserine aminotransferase"/>
    <property type="match status" value="1"/>
</dbReference>
<dbReference type="Pfam" id="PF00266">
    <property type="entry name" value="Aminotran_5"/>
    <property type="match status" value="1"/>
</dbReference>
<feature type="domain" description="Aminotransferase class V" evidence="12">
    <location>
        <begin position="9"/>
        <end position="355"/>
    </location>
</feature>
<dbReference type="PIRSF" id="PIRSF000525">
    <property type="entry name" value="SerC"/>
    <property type="match status" value="1"/>
</dbReference>
<comment type="cofactor">
    <cofactor evidence="1">
        <name>pyridoxal 5'-phosphate</name>
        <dbReference type="ChEBI" id="CHEBI:597326"/>
    </cofactor>
</comment>
<dbReference type="EMBL" id="ML220114">
    <property type="protein sequence ID" value="TGZ82817.1"/>
    <property type="molecule type" value="Genomic_DNA"/>
</dbReference>
<evidence type="ECO:0000256" key="3">
    <source>
        <dbReference type="ARBA" id="ARBA00006904"/>
    </source>
</evidence>
<evidence type="ECO:0000256" key="9">
    <source>
        <dbReference type="ARBA" id="ARBA00023299"/>
    </source>
</evidence>
<keyword evidence="8" id="KW-0663">Pyridoxal phosphate</keyword>
<dbReference type="GO" id="GO:0030170">
    <property type="term" value="F:pyridoxal phosphate binding"/>
    <property type="evidence" value="ECO:0007669"/>
    <property type="project" value="TreeGrafter"/>
</dbReference>
<dbReference type="OrthoDB" id="1703350at2759"/>
<dbReference type="Gene3D" id="3.90.1150.10">
    <property type="entry name" value="Aspartate Aminotransferase, domain 1"/>
    <property type="match status" value="1"/>
</dbReference>
<evidence type="ECO:0000256" key="11">
    <source>
        <dbReference type="ARBA" id="ARBA00049007"/>
    </source>
</evidence>
<dbReference type="UniPathway" id="UPA00135">
    <property type="reaction ID" value="UER00197"/>
</dbReference>
<dbReference type="SUPFAM" id="SSF53383">
    <property type="entry name" value="PLP-dependent transferases"/>
    <property type="match status" value="1"/>
</dbReference>
<name>A0A4S2N1A1_9PEZI</name>
<evidence type="ECO:0000256" key="6">
    <source>
        <dbReference type="ARBA" id="ARBA00022605"/>
    </source>
</evidence>
<protein>
    <recommendedName>
        <fullName evidence="4">phosphoserine transaminase</fullName>
        <ecNumber evidence="4">2.6.1.52</ecNumber>
    </recommendedName>
</protein>
<dbReference type="GO" id="GO:0004648">
    <property type="term" value="F:O-phospho-L-serine:2-oxoglutarate aminotransferase activity"/>
    <property type="evidence" value="ECO:0007669"/>
    <property type="project" value="UniProtKB-EC"/>
</dbReference>
<evidence type="ECO:0000256" key="8">
    <source>
        <dbReference type="ARBA" id="ARBA00022898"/>
    </source>
</evidence>
<evidence type="ECO:0000256" key="1">
    <source>
        <dbReference type="ARBA" id="ARBA00001933"/>
    </source>
</evidence>
<evidence type="ECO:0000256" key="5">
    <source>
        <dbReference type="ARBA" id="ARBA00022576"/>
    </source>
</evidence>
<keyword evidence="6" id="KW-0028">Amino-acid biosynthesis</keyword>
<dbReference type="EC" id="2.6.1.52" evidence="4"/>
<proteinExistence type="inferred from homology"/>
<dbReference type="InterPro" id="IPR022278">
    <property type="entry name" value="Pser_aminoTfrase"/>
</dbReference>
<keyword evidence="9" id="KW-0718">Serine biosynthesis</keyword>
<evidence type="ECO:0000256" key="2">
    <source>
        <dbReference type="ARBA" id="ARBA00005099"/>
    </source>
</evidence>
<dbReference type="PANTHER" id="PTHR43247:SF1">
    <property type="entry name" value="PHOSPHOSERINE AMINOTRANSFERASE"/>
    <property type="match status" value="1"/>
</dbReference>
<dbReference type="PANTHER" id="PTHR43247">
    <property type="entry name" value="PHOSPHOSERINE AMINOTRANSFERASE"/>
    <property type="match status" value="1"/>
</dbReference>